<dbReference type="Proteomes" id="UP000011708">
    <property type="component" value="Chromosome"/>
</dbReference>
<reference evidence="1" key="1">
    <citation type="submission" date="2012-01" db="EMBL/GenBank/DDBJ databases">
        <title>The Genome Sequence of Treponema denticola H1-T.</title>
        <authorList>
            <consortium name="The Broad Institute Genome Sequencing Platform"/>
            <person name="Earl A."/>
            <person name="Ward D."/>
            <person name="Feldgarden M."/>
            <person name="Gevers D."/>
            <person name="Blanton J.M."/>
            <person name="Fenno C.J."/>
            <person name="Baranova O.V."/>
            <person name="Mathney J."/>
            <person name="Dewhirst F.E."/>
            <person name="Izard J."/>
            <person name="Young S.K."/>
            <person name="Zeng Q."/>
            <person name="Gargeya S."/>
            <person name="Fitzgerald M."/>
            <person name="Haas B."/>
            <person name="Abouelleil A."/>
            <person name="Alvarado L."/>
            <person name="Arachchi H.M."/>
            <person name="Berlin A."/>
            <person name="Chapman S.B."/>
            <person name="Gearin G."/>
            <person name="Goldberg J."/>
            <person name="Griggs A."/>
            <person name="Gujja S."/>
            <person name="Hansen M."/>
            <person name="Heiman D."/>
            <person name="Howarth C."/>
            <person name="Larimer J."/>
            <person name="Lui A."/>
            <person name="MacDonald P.J.P."/>
            <person name="McCowen C."/>
            <person name="Montmayeur A."/>
            <person name="Murphy C."/>
            <person name="Neiman D."/>
            <person name="Pearson M."/>
            <person name="Priest M."/>
            <person name="Roberts A."/>
            <person name="Saif S."/>
            <person name="Shea T."/>
            <person name="Sisk P."/>
            <person name="Stolte C."/>
            <person name="Sykes S."/>
            <person name="Wortman J."/>
            <person name="Nusbaum C."/>
            <person name="Birren B."/>
        </authorList>
    </citation>
    <scope>NUCLEOTIDE SEQUENCE [LARGE SCALE GENOMIC DNA]</scope>
    <source>
        <strain evidence="1">H1-T</strain>
    </source>
</reference>
<dbReference type="EMBL" id="AGDW01000015">
    <property type="protein sequence ID" value="EMB29794.1"/>
    <property type="molecule type" value="Genomic_DNA"/>
</dbReference>
<dbReference type="RefSeq" id="WP_002688757.1">
    <property type="nucleotide sequence ID" value="NZ_CM001794.1"/>
</dbReference>
<dbReference type="HOGENOM" id="CLU_140900_2_0_12"/>
<evidence type="ECO:0000313" key="1">
    <source>
        <dbReference type="EMBL" id="EMB29794.1"/>
    </source>
</evidence>
<dbReference type="PATRIC" id="fig|999431.4.peg.1568"/>
<dbReference type="InterPro" id="IPR025528">
    <property type="entry name" value="BrnA_antitoxin"/>
</dbReference>
<proteinExistence type="predicted"/>
<dbReference type="Pfam" id="PF14384">
    <property type="entry name" value="BrnA_antitoxin"/>
    <property type="match status" value="1"/>
</dbReference>
<accession>M2C5Y0</accession>
<name>M2C5Y0_TREDN</name>
<sequence length="117" mass="13395">MSTIKTMSLDEVAKYEISVEDLERLNDFKNTDFSDCPKDTAAQLKLYKPWYEIHPHGYGQQKADMQTEIDDDLLAWLKQGEEGYQTRLNAVLRWAKQNGCPMAALGNRPQPRKSGSD</sequence>
<gene>
    <name evidence="1" type="ORF">HMPREF9725_01525</name>
</gene>
<organism evidence="1">
    <name type="scientific">Treponema denticola H1-T</name>
    <dbReference type="NCBI Taxonomy" id="999431"/>
    <lineage>
        <taxon>Bacteria</taxon>
        <taxon>Pseudomonadati</taxon>
        <taxon>Spirochaetota</taxon>
        <taxon>Spirochaetia</taxon>
        <taxon>Spirochaetales</taxon>
        <taxon>Treponemataceae</taxon>
        <taxon>Treponema</taxon>
    </lineage>
</organism>
<protein>
    <submittedName>
        <fullName evidence="1">Uncharacterized protein</fullName>
    </submittedName>
</protein>
<comment type="caution">
    <text evidence="1">The sequence shown here is derived from an EMBL/GenBank/DDBJ whole genome shotgun (WGS) entry which is preliminary data.</text>
</comment>
<dbReference type="AlphaFoldDB" id="M2C5Y0"/>